<dbReference type="eggNOG" id="ENOG502TJDM">
    <property type="taxonomic scope" value="Eukaryota"/>
</dbReference>
<dbReference type="EMBL" id="HE601047">
    <property type="protein sequence ID" value="CAP36566.1"/>
    <property type="molecule type" value="Genomic_DNA"/>
</dbReference>
<keyword evidence="7 19" id="KW-1133">Transmembrane helix</keyword>
<keyword evidence="6" id="KW-0552">Olfaction</keyword>
<dbReference type="WormBase" id="CBG19291">
    <property type="protein sequence ID" value="CBP24975"/>
    <property type="gene ID" value="WBGene00038537"/>
</dbReference>
<dbReference type="CTD" id="8579553"/>
<keyword evidence="4" id="KW-0716">Sensory transduction</keyword>
<feature type="transmembrane region" description="Helical" evidence="19">
    <location>
        <begin position="204"/>
        <end position="232"/>
    </location>
</feature>
<evidence type="ECO:0000256" key="12">
    <source>
        <dbReference type="ARBA" id="ARBA00023273"/>
    </source>
</evidence>
<evidence type="ECO:0000256" key="18">
    <source>
        <dbReference type="ARBA" id="ARBA00082489"/>
    </source>
</evidence>
<evidence type="ECO:0000256" key="14">
    <source>
        <dbReference type="ARBA" id="ARBA00061678"/>
    </source>
</evidence>
<evidence type="ECO:0000256" key="1">
    <source>
        <dbReference type="ARBA" id="ARBA00004272"/>
    </source>
</evidence>
<dbReference type="FunFam" id="1.20.1070.10:FF:000128">
    <property type="entry name" value="Seven TM Receptor"/>
    <property type="match status" value="1"/>
</dbReference>
<sequence length="354" mass="40794">MPSAEWIKGEILTQRYCGIFSLFVNSLLSSLIIFKSPPKLGNYKWLMLYTSLFELIYAFLTLFAGPHVHTYGSGFIVFQDMKNYEYSHEVGKFLIWAYCSCFGFSMAMFAGHFIYRYSTIDFNFRNKYFAGARKLFPFLLPFVCSIIWGFLCFFCYDETLQKSLYMRQTVLENYDVEITECAYISALFWPLDQFGNKIADFRSFVGVAVMQSIVGLSLGCVLYFGIKCYLWLSLKLKSIGSLSDASKSLQKQLLQALVIQTAIPFILMYIPAGMIFLFPMLNVELNLKYPVVTHAVAIYPAIDPLPTIFIIKMYRRGCIEWIKKLTCMSKLNVGNYLVRRSNTVNPWSSTMMSN</sequence>
<dbReference type="AlphaFoldDB" id="A8XV99"/>
<dbReference type="Pfam" id="PF10326">
    <property type="entry name" value="7TM_GPCR_Str"/>
    <property type="match status" value="1"/>
</dbReference>
<evidence type="ECO:0000256" key="16">
    <source>
        <dbReference type="ARBA" id="ARBA00067967"/>
    </source>
</evidence>
<protein>
    <recommendedName>
        <fullName evidence="16">Serpentine receptor class r-10</fullName>
    </recommendedName>
    <alternativeName>
        <fullName evidence="17">Odorant response abnormal protein 10</fullName>
    </alternativeName>
    <alternativeName>
        <fullName evidence="18">Olfactory receptor 10</fullName>
    </alternativeName>
</protein>
<feature type="transmembrane region" description="Helical" evidence="19">
    <location>
        <begin position="93"/>
        <end position="115"/>
    </location>
</feature>
<dbReference type="PANTHER" id="PTHR22943:SF129">
    <property type="entry name" value="SEVEN TM RECEPTOR"/>
    <property type="match status" value="1"/>
</dbReference>
<feature type="transmembrane region" description="Helical" evidence="19">
    <location>
        <begin position="291"/>
        <end position="314"/>
    </location>
</feature>
<organism evidence="20 21">
    <name type="scientific">Caenorhabditis briggsae</name>
    <dbReference type="NCBI Taxonomy" id="6238"/>
    <lineage>
        <taxon>Eukaryota</taxon>
        <taxon>Metazoa</taxon>
        <taxon>Ecdysozoa</taxon>
        <taxon>Nematoda</taxon>
        <taxon>Chromadorea</taxon>
        <taxon>Rhabditida</taxon>
        <taxon>Rhabditina</taxon>
        <taxon>Rhabditomorpha</taxon>
        <taxon>Rhabditoidea</taxon>
        <taxon>Rhabditidae</taxon>
        <taxon>Peloderinae</taxon>
        <taxon>Caenorhabditis</taxon>
    </lineage>
</organism>
<comment type="function">
    <text evidence="13">An odorant receptor which affects chemotaxis to the volatile odorant diacetyl. Specifies AWA neuronal cell fate via the odr-7 pathway.</text>
</comment>
<dbReference type="HOGENOM" id="CLU_036335_2_0_1"/>
<comment type="similarity">
    <text evidence="14">Belongs to the nematode receptor-like protein str family.</text>
</comment>
<feature type="transmembrane region" description="Helical" evidence="19">
    <location>
        <begin position="46"/>
        <end position="65"/>
    </location>
</feature>
<dbReference type="InParanoid" id="A8XV99"/>
<dbReference type="InterPro" id="IPR019428">
    <property type="entry name" value="7TM_GPCR_serpentine_rcpt_Str"/>
</dbReference>
<feature type="transmembrane region" description="Helical" evidence="19">
    <location>
        <begin position="253"/>
        <end position="279"/>
    </location>
</feature>
<evidence type="ECO:0000256" key="3">
    <source>
        <dbReference type="ARBA" id="ARBA00022500"/>
    </source>
</evidence>
<reference evidence="20 21" key="1">
    <citation type="journal article" date="2003" name="PLoS Biol.">
        <title>The genome sequence of Caenorhabditis briggsae: a platform for comparative genomics.</title>
        <authorList>
            <person name="Stein L.D."/>
            <person name="Bao Z."/>
            <person name="Blasiar D."/>
            <person name="Blumenthal T."/>
            <person name="Brent M.R."/>
            <person name="Chen N."/>
            <person name="Chinwalla A."/>
            <person name="Clarke L."/>
            <person name="Clee C."/>
            <person name="Coghlan A."/>
            <person name="Coulson A."/>
            <person name="D'Eustachio P."/>
            <person name="Fitch D.H."/>
            <person name="Fulton L.A."/>
            <person name="Fulton R.E."/>
            <person name="Griffiths-Jones S."/>
            <person name="Harris T.W."/>
            <person name="Hillier L.W."/>
            <person name="Kamath R."/>
            <person name="Kuwabara P.E."/>
            <person name="Mardis E.R."/>
            <person name="Marra M.A."/>
            <person name="Miner T.L."/>
            <person name="Minx P."/>
            <person name="Mullikin J.C."/>
            <person name="Plumb R.W."/>
            <person name="Rogers J."/>
            <person name="Schein J.E."/>
            <person name="Sohrmann M."/>
            <person name="Spieth J."/>
            <person name="Stajich J.E."/>
            <person name="Wei C."/>
            <person name="Willey D."/>
            <person name="Wilson R.K."/>
            <person name="Durbin R."/>
            <person name="Waterston R.H."/>
        </authorList>
    </citation>
    <scope>NUCLEOTIDE SEQUENCE [LARGE SCALE GENOMIC DNA]</scope>
    <source>
        <strain evidence="20 21">AF16</strain>
    </source>
</reference>
<dbReference type="GO" id="GO:0005886">
    <property type="term" value="C:plasma membrane"/>
    <property type="evidence" value="ECO:0000318"/>
    <property type="project" value="GO_Central"/>
</dbReference>
<evidence type="ECO:0000256" key="11">
    <source>
        <dbReference type="ARBA" id="ARBA00023180"/>
    </source>
</evidence>
<evidence type="ECO:0000256" key="17">
    <source>
        <dbReference type="ARBA" id="ARBA00078653"/>
    </source>
</evidence>
<evidence type="ECO:0000256" key="6">
    <source>
        <dbReference type="ARBA" id="ARBA00022725"/>
    </source>
</evidence>
<evidence type="ECO:0000256" key="8">
    <source>
        <dbReference type="ARBA" id="ARBA00023069"/>
    </source>
</evidence>
<dbReference type="OMA" id="FELIYAF"/>
<dbReference type="GO" id="GO:0060170">
    <property type="term" value="C:ciliary membrane"/>
    <property type="evidence" value="ECO:0007669"/>
    <property type="project" value="UniProtKB-SubCell"/>
</dbReference>
<dbReference type="GO" id="GO:0007186">
    <property type="term" value="P:G protein-coupled receptor signaling pathway"/>
    <property type="evidence" value="ECO:0000318"/>
    <property type="project" value="GO_Central"/>
</dbReference>
<evidence type="ECO:0000313" key="22">
    <source>
        <dbReference type="WormBase" id="CBG19291"/>
    </source>
</evidence>
<dbReference type="KEGG" id="cbr:CBG_19291"/>
<evidence type="ECO:0000256" key="7">
    <source>
        <dbReference type="ARBA" id="ARBA00022989"/>
    </source>
</evidence>
<keyword evidence="8" id="KW-0969">Cilium</keyword>
<evidence type="ECO:0000256" key="19">
    <source>
        <dbReference type="SAM" id="Phobius"/>
    </source>
</evidence>
<evidence type="ECO:0000256" key="2">
    <source>
        <dbReference type="ARBA" id="ARBA00022475"/>
    </source>
</evidence>
<feature type="transmembrane region" description="Helical" evidence="19">
    <location>
        <begin position="135"/>
        <end position="156"/>
    </location>
</feature>
<keyword evidence="10" id="KW-0675">Receptor</keyword>
<dbReference type="RefSeq" id="XP_002637558.1">
    <property type="nucleotide sequence ID" value="XM_002637512.1"/>
</dbReference>
<keyword evidence="9 19" id="KW-0472">Membrane</keyword>
<evidence type="ECO:0000256" key="10">
    <source>
        <dbReference type="ARBA" id="ARBA00023170"/>
    </source>
</evidence>
<dbReference type="SUPFAM" id="SSF81321">
    <property type="entry name" value="Family A G protein-coupled receptor-like"/>
    <property type="match status" value="1"/>
</dbReference>
<evidence type="ECO:0000256" key="5">
    <source>
        <dbReference type="ARBA" id="ARBA00022692"/>
    </source>
</evidence>
<dbReference type="Proteomes" id="UP000008549">
    <property type="component" value="Unassembled WGS sequence"/>
</dbReference>
<dbReference type="GeneID" id="8579553"/>
<dbReference type="GO" id="GO:0006935">
    <property type="term" value="P:chemotaxis"/>
    <property type="evidence" value="ECO:0007669"/>
    <property type="project" value="UniProtKB-KW"/>
</dbReference>
<keyword evidence="21" id="KW-1185">Reference proteome</keyword>
<feature type="transmembrane region" description="Helical" evidence="19">
    <location>
        <begin position="12"/>
        <end position="34"/>
    </location>
</feature>
<keyword evidence="5 19" id="KW-0812">Transmembrane</keyword>
<reference evidence="20 21" key="2">
    <citation type="journal article" date="2011" name="PLoS Genet.">
        <title>Caenorhabditis briggsae recombinant inbred line genotypes reveal inter-strain incompatibility and the evolution of recombination.</title>
        <authorList>
            <person name="Ross J.A."/>
            <person name="Koboldt D.C."/>
            <person name="Staisch J.E."/>
            <person name="Chamberlin H.M."/>
            <person name="Gupta B.P."/>
            <person name="Miller R.D."/>
            <person name="Baird S.E."/>
            <person name="Haag E.S."/>
        </authorList>
    </citation>
    <scope>NUCLEOTIDE SEQUENCE [LARGE SCALE GENOMIC DNA]</scope>
    <source>
        <strain evidence="20 21">AF16</strain>
    </source>
</reference>
<comment type="subunit">
    <text evidence="15">Interacts with odr-4.</text>
</comment>
<accession>A8XV99</accession>
<keyword evidence="2" id="KW-1003">Cell membrane</keyword>
<evidence type="ECO:0000313" key="21">
    <source>
        <dbReference type="Proteomes" id="UP000008549"/>
    </source>
</evidence>
<keyword evidence="3" id="KW-0145">Chemotaxis</keyword>
<proteinExistence type="inferred from homology"/>
<evidence type="ECO:0000313" key="20">
    <source>
        <dbReference type="EMBL" id="CAP36566.1"/>
    </source>
</evidence>
<evidence type="ECO:0000256" key="9">
    <source>
        <dbReference type="ARBA" id="ARBA00023136"/>
    </source>
</evidence>
<dbReference type="PANTHER" id="PTHR22943">
    <property type="entry name" value="7-TRANSMEMBRANE DOMAIN RECEPTOR C.ELEGANS"/>
    <property type="match status" value="1"/>
</dbReference>
<evidence type="ECO:0000256" key="15">
    <source>
        <dbReference type="ARBA" id="ARBA00064300"/>
    </source>
</evidence>
<keyword evidence="11" id="KW-0325">Glycoprotein</keyword>
<keyword evidence="12" id="KW-0966">Cell projection</keyword>
<evidence type="ECO:0000256" key="4">
    <source>
        <dbReference type="ARBA" id="ARBA00022606"/>
    </source>
</evidence>
<dbReference type="GO" id="GO:0038022">
    <property type="term" value="F:G protein-coupled olfactory receptor activity"/>
    <property type="evidence" value="ECO:0000318"/>
    <property type="project" value="GO_Central"/>
</dbReference>
<gene>
    <name evidence="20 22" type="ORF">CBG19291</name>
    <name evidence="20" type="ORF">CBG_19291</name>
</gene>
<comment type="subcellular location">
    <subcellularLocation>
        <location evidence="1">Cell projection</location>
        <location evidence="1">Cilium membrane</location>
        <topology evidence="1">Multi-pass membrane protein</topology>
    </subcellularLocation>
</comment>
<dbReference type="GO" id="GO:0042048">
    <property type="term" value="P:olfactory behavior"/>
    <property type="evidence" value="ECO:0000318"/>
    <property type="project" value="GO_Central"/>
</dbReference>
<evidence type="ECO:0000256" key="13">
    <source>
        <dbReference type="ARBA" id="ARBA00054965"/>
    </source>
</evidence>
<name>A8XV99_CAEBR</name>